<dbReference type="InterPro" id="IPR036390">
    <property type="entry name" value="WH_DNA-bd_sf"/>
</dbReference>
<dbReference type="PANTHER" id="PTHR33164">
    <property type="entry name" value="TRANSCRIPTIONAL REGULATOR, MARR FAMILY"/>
    <property type="match status" value="1"/>
</dbReference>
<dbReference type="EMBL" id="FOGZ01000012">
    <property type="protein sequence ID" value="SER82086.1"/>
    <property type="molecule type" value="Genomic_DNA"/>
</dbReference>
<dbReference type="RefSeq" id="WP_091969482.1">
    <property type="nucleotide sequence ID" value="NZ_FOGZ01000012.1"/>
</dbReference>
<evidence type="ECO:0000313" key="2">
    <source>
        <dbReference type="EMBL" id="SER82086.1"/>
    </source>
</evidence>
<keyword evidence="2" id="KW-0238">DNA-binding</keyword>
<dbReference type="PRINTS" id="PR00598">
    <property type="entry name" value="HTHMARR"/>
</dbReference>
<evidence type="ECO:0000313" key="3">
    <source>
        <dbReference type="Proteomes" id="UP000198815"/>
    </source>
</evidence>
<name>A0A1H9SAL5_9ACTN</name>
<dbReference type="STRING" id="64702.SAMN05443377_11232"/>
<dbReference type="SMART" id="SM00347">
    <property type="entry name" value="HTH_MARR"/>
    <property type="match status" value="1"/>
</dbReference>
<dbReference type="PROSITE" id="PS50995">
    <property type="entry name" value="HTH_MARR_2"/>
    <property type="match status" value="1"/>
</dbReference>
<dbReference type="OrthoDB" id="8966183at2"/>
<dbReference type="InterPro" id="IPR036388">
    <property type="entry name" value="WH-like_DNA-bd_sf"/>
</dbReference>
<dbReference type="Gene3D" id="1.10.10.10">
    <property type="entry name" value="Winged helix-like DNA-binding domain superfamily/Winged helix DNA-binding domain"/>
    <property type="match status" value="1"/>
</dbReference>
<gene>
    <name evidence="2" type="ORF">SAMN05443377_11232</name>
</gene>
<protein>
    <submittedName>
        <fullName evidence="2">DNA-binding transcriptional regulator, MarR family</fullName>
    </submittedName>
</protein>
<dbReference type="Pfam" id="PF01047">
    <property type="entry name" value="MarR"/>
    <property type="match status" value="1"/>
</dbReference>
<dbReference type="Proteomes" id="UP000198815">
    <property type="component" value="Unassembled WGS sequence"/>
</dbReference>
<dbReference type="InterPro" id="IPR000835">
    <property type="entry name" value="HTH_MarR-typ"/>
</dbReference>
<reference evidence="2 3" key="1">
    <citation type="submission" date="2016-10" db="EMBL/GenBank/DDBJ databases">
        <authorList>
            <person name="de Groot N.N."/>
        </authorList>
    </citation>
    <scope>NUCLEOTIDE SEQUENCE [LARGE SCALE GENOMIC DNA]</scope>
    <source>
        <strain evidence="2 3">DSM 16859</strain>
    </source>
</reference>
<dbReference type="PANTHER" id="PTHR33164:SF43">
    <property type="entry name" value="HTH-TYPE TRANSCRIPTIONAL REPRESSOR YETL"/>
    <property type="match status" value="1"/>
</dbReference>
<feature type="domain" description="HTH marR-type" evidence="1">
    <location>
        <begin position="11"/>
        <end position="140"/>
    </location>
</feature>
<dbReference type="GO" id="GO:0006950">
    <property type="term" value="P:response to stress"/>
    <property type="evidence" value="ECO:0007669"/>
    <property type="project" value="TreeGrafter"/>
</dbReference>
<sequence length="158" mass="17344">MPESQQVHGRAMELARMLTRPATRSWLQGGRHREFSVADMWLLLHLLETGPLAMSDLAHWQQVNRSTMSVQVFHLESRGLLVRTPDPGDHRVVVVHLTAEGRAAAREMADSMGRSFGAAMSRWTPAEITALEDLLSRLIGDLDAARARGGAPGEGSTP</sequence>
<keyword evidence="3" id="KW-1185">Reference proteome</keyword>
<evidence type="ECO:0000259" key="1">
    <source>
        <dbReference type="PROSITE" id="PS50995"/>
    </source>
</evidence>
<organism evidence="2 3">
    <name type="scientific">Propionibacterium cyclohexanicum</name>
    <dbReference type="NCBI Taxonomy" id="64702"/>
    <lineage>
        <taxon>Bacteria</taxon>
        <taxon>Bacillati</taxon>
        <taxon>Actinomycetota</taxon>
        <taxon>Actinomycetes</taxon>
        <taxon>Propionibacteriales</taxon>
        <taxon>Propionibacteriaceae</taxon>
        <taxon>Propionibacterium</taxon>
    </lineage>
</organism>
<dbReference type="GO" id="GO:0003677">
    <property type="term" value="F:DNA binding"/>
    <property type="evidence" value="ECO:0007669"/>
    <property type="project" value="UniProtKB-KW"/>
</dbReference>
<dbReference type="GO" id="GO:0003700">
    <property type="term" value="F:DNA-binding transcription factor activity"/>
    <property type="evidence" value="ECO:0007669"/>
    <property type="project" value="InterPro"/>
</dbReference>
<dbReference type="InterPro" id="IPR039422">
    <property type="entry name" value="MarR/SlyA-like"/>
</dbReference>
<accession>A0A1H9SAL5</accession>
<dbReference type="AlphaFoldDB" id="A0A1H9SAL5"/>
<dbReference type="SUPFAM" id="SSF46785">
    <property type="entry name" value="Winged helix' DNA-binding domain"/>
    <property type="match status" value="1"/>
</dbReference>
<proteinExistence type="predicted"/>